<sequence length="498" mass="56810">MLHMVDLNSFAGIRDGANKVTNQMQPNDKPSEPPPSTAVTLKALNNQNEMEPKGILRNNINKTTNQFQPKNAYPPPTTSTSAAATVNQKQQPSVRARSASIQSRKSTGNGATDDEKNNQNPREHPRKTVVAFGRTTKVDETIKNIRAAPNFKAPIGSSKDILDLRNIVEHQTAKLQIHQEEIQVLKKELEAQHEKYCYLLDSNSKLWSAFSNLEKKLLLSSTTRNIDTKNDVMKYEHVMAKEKTKQIACVSNIEKPMPKDSIAVKKFKEKNAETEKVPKKNINVEEQCQSAPQKETTKTPTVKLAPAPEREKTFSAVERFLNANPNHAKDVLKLTKDIQKKKNHETQSGSKEKDDRKINEQNKDRHQKSKDKNVVETIALERKIYEPKNIRNYLSSTIDDTFEKLGIKDRNQHQQQNRRPSPTTPTIHEVTSSSQHDDYLEQPPKFNHRHGGTNRKSTLQATNMPDHFDDEDMSSDTEVTPQLRNIRRVANRMNDRRR</sequence>
<dbReference type="Proteomes" id="UP000887579">
    <property type="component" value="Unplaced"/>
</dbReference>
<reference evidence="2" key="1">
    <citation type="submission" date="2022-11" db="UniProtKB">
        <authorList>
            <consortium name="WormBaseParasite"/>
        </authorList>
    </citation>
    <scope>IDENTIFICATION</scope>
</reference>
<evidence type="ECO:0000313" key="1">
    <source>
        <dbReference type="Proteomes" id="UP000887579"/>
    </source>
</evidence>
<proteinExistence type="predicted"/>
<name>A0AC34FRP5_9BILA</name>
<organism evidence="1 2">
    <name type="scientific">Panagrolaimus sp. ES5</name>
    <dbReference type="NCBI Taxonomy" id="591445"/>
    <lineage>
        <taxon>Eukaryota</taxon>
        <taxon>Metazoa</taxon>
        <taxon>Ecdysozoa</taxon>
        <taxon>Nematoda</taxon>
        <taxon>Chromadorea</taxon>
        <taxon>Rhabditida</taxon>
        <taxon>Tylenchina</taxon>
        <taxon>Panagrolaimomorpha</taxon>
        <taxon>Panagrolaimoidea</taxon>
        <taxon>Panagrolaimidae</taxon>
        <taxon>Panagrolaimus</taxon>
    </lineage>
</organism>
<dbReference type="WBParaSite" id="ES5_v2.g19920.t1">
    <property type="protein sequence ID" value="ES5_v2.g19920.t1"/>
    <property type="gene ID" value="ES5_v2.g19920"/>
</dbReference>
<accession>A0AC34FRP5</accession>
<protein>
    <submittedName>
        <fullName evidence="2">Uncharacterized protein</fullName>
    </submittedName>
</protein>
<evidence type="ECO:0000313" key="2">
    <source>
        <dbReference type="WBParaSite" id="ES5_v2.g19920.t1"/>
    </source>
</evidence>